<accession>A0A166QB25</accession>
<sequence length="51" mass="5791">MARDEREPAYRLSGPEKEVTCAEKELTGPEKEFPRPEKDVCVGDGEWIIVV</sequence>
<gene>
    <name evidence="1" type="ORF">FIBSPDRAFT_854299</name>
</gene>
<proteinExistence type="predicted"/>
<dbReference type="Proteomes" id="UP000076532">
    <property type="component" value="Unassembled WGS sequence"/>
</dbReference>
<dbReference type="AlphaFoldDB" id="A0A166QB25"/>
<keyword evidence="2" id="KW-1185">Reference proteome</keyword>
<name>A0A166QB25_9AGAM</name>
<reference evidence="1 2" key="1">
    <citation type="journal article" date="2016" name="Mol. Biol. Evol.">
        <title>Comparative Genomics of Early-Diverging Mushroom-Forming Fungi Provides Insights into the Origins of Lignocellulose Decay Capabilities.</title>
        <authorList>
            <person name="Nagy L.G."/>
            <person name="Riley R."/>
            <person name="Tritt A."/>
            <person name="Adam C."/>
            <person name="Daum C."/>
            <person name="Floudas D."/>
            <person name="Sun H."/>
            <person name="Yadav J.S."/>
            <person name="Pangilinan J."/>
            <person name="Larsson K.H."/>
            <person name="Matsuura K."/>
            <person name="Barry K."/>
            <person name="Labutti K."/>
            <person name="Kuo R."/>
            <person name="Ohm R.A."/>
            <person name="Bhattacharya S.S."/>
            <person name="Shirouzu T."/>
            <person name="Yoshinaga Y."/>
            <person name="Martin F.M."/>
            <person name="Grigoriev I.V."/>
            <person name="Hibbett D.S."/>
        </authorList>
    </citation>
    <scope>NUCLEOTIDE SEQUENCE [LARGE SCALE GENOMIC DNA]</scope>
    <source>
        <strain evidence="1 2">CBS 109695</strain>
    </source>
</reference>
<protein>
    <submittedName>
        <fullName evidence="1">Uncharacterized protein</fullName>
    </submittedName>
</protein>
<organism evidence="1 2">
    <name type="scientific">Athelia psychrophila</name>
    <dbReference type="NCBI Taxonomy" id="1759441"/>
    <lineage>
        <taxon>Eukaryota</taxon>
        <taxon>Fungi</taxon>
        <taxon>Dikarya</taxon>
        <taxon>Basidiomycota</taxon>
        <taxon>Agaricomycotina</taxon>
        <taxon>Agaricomycetes</taxon>
        <taxon>Agaricomycetidae</taxon>
        <taxon>Atheliales</taxon>
        <taxon>Atheliaceae</taxon>
        <taxon>Athelia</taxon>
    </lineage>
</organism>
<evidence type="ECO:0000313" key="2">
    <source>
        <dbReference type="Proteomes" id="UP000076532"/>
    </source>
</evidence>
<evidence type="ECO:0000313" key="1">
    <source>
        <dbReference type="EMBL" id="KZP26956.1"/>
    </source>
</evidence>
<dbReference type="EMBL" id="KV417511">
    <property type="protein sequence ID" value="KZP26956.1"/>
    <property type="molecule type" value="Genomic_DNA"/>
</dbReference>